<feature type="compositionally biased region" description="Basic residues" evidence="9">
    <location>
        <begin position="295"/>
        <end position="312"/>
    </location>
</feature>
<evidence type="ECO:0000256" key="2">
    <source>
        <dbReference type="ARBA" id="ARBA00022723"/>
    </source>
</evidence>
<keyword evidence="7" id="KW-0539">Nucleus</keyword>
<dbReference type="GO" id="GO:0005634">
    <property type="term" value="C:nucleus"/>
    <property type="evidence" value="ECO:0007669"/>
    <property type="project" value="UniProtKB-SubCell"/>
</dbReference>
<proteinExistence type="predicted"/>
<keyword evidence="12" id="KW-1185">Reference proteome</keyword>
<dbReference type="Gene3D" id="3.30.160.60">
    <property type="entry name" value="Classic Zinc Finger"/>
    <property type="match status" value="1"/>
</dbReference>
<keyword evidence="3 8" id="KW-0863">Zinc-finger</keyword>
<dbReference type="GO" id="GO:0006357">
    <property type="term" value="P:regulation of transcription by RNA polymerase II"/>
    <property type="evidence" value="ECO:0007669"/>
    <property type="project" value="TreeGrafter"/>
</dbReference>
<dbReference type="Proteomes" id="UP001375240">
    <property type="component" value="Unassembled WGS sequence"/>
</dbReference>
<evidence type="ECO:0000256" key="1">
    <source>
        <dbReference type="ARBA" id="ARBA00004123"/>
    </source>
</evidence>
<comment type="subcellular location">
    <subcellularLocation>
        <location evidence="1">Nucleus</location>
    </subcellularLocation>
</comment>
<evidence type="ECO:0000313" key="12">
    <source>
        <dbReference type="Proteomes" id="UP001375240"/>
    </source>
</evidence>
<feature type="domain" description="C2H2-type" evidence="10">
    <location>
        <begin position="622"/>
        <end position="652"/>
    </location>
</feature>
<feature type="compositionally biased region" description="Polar residues" evidence="9">
    <location>
        <begin position="140"/>
        <end position="150"/>
    </location>
</feature>
<evidence type="ECO:0000256" key="4">
    <source>
        <dbReference type="ARBA" id="ARBA00022833"/>
    </source>
</evidence>
<keyword evidence="6" id="KW-0804">Transcription</keyword>
<evidence type="ECO:0000256" key="7">
    <source>
        <dbReference type="ARBA" id="ARBA00023242"/>
    </source>
</evidence>
<accession>A0AAV9V5X2</accession>
<keyword evidence="2" id="KW-0479">Metal-binding</keyword>
<feature type="region of interest" description="Disordered" evidence="9">
    <location>
        <begin position="289"/>
        <end position="314"/>
    </location>
</feature>
<dbReference type="GO" id="GO:0008270">
    <property type="term" value="F:zinc ion binding"/>
    <property type="evidence" value="ECO:0007669"/>
    <property type="project" value="UniProtKB-KW"/>
</dbReference>
<sequence length="700" mass="77668">MDGNPGSISGDAYMPDYSGVNVDQLQVGSEDFDIDTWLASFDPLASQTLDSLGSQASIAPYIDPSIYGGVHFAPTQQFEPLPQVPENDISPQANVDDFTPANGWLSLLDPFTDPLQPNLNQIYPEAQLPELEVGDLPNLDESSTPSSVAQPTAPIPETSVILERYVKAHSEDESEAPFAAIERNIKRLDSMSPNFPSQPTFDIGPSNVQDHDRTDTVSTKSNISNVSWASRANCLQNLGPLAIDIDGPDSPAYYSTGVPSRAASICSLRSSSSRASDACSINTFASANSASSRAPSRRKRTMTNNHKPSRKSTKSDNRFFCTFCGTSFSTKSTWKRHEESIHLMLKTWTCSPNGVKVSMTPFASHHNSTDDTSNPTSTTHNYQTCWFCNIDRDSTSDIPFSFGDAKPSTTAQSTIPNHYVSMTSHALEQHCFAHQNARTCHENSPAEKTFIRFDHFVRHLRDAHGIDGLKMTFDGSEKPSDPLHGTFQVLAGPTRSRCGFCGESFTHWADRVHHLSHEFWWKHRRMEDWHGDWGFDEEWMRRLQDARLPEKFAEAAPSAPTTTADTADAAAVAPLDRPTTPMASAIFAAPGKSLSFMETLDQLHAMNVEPGELRESSRTGRFPCTVAGCHKAFCLRKDLQRHHRTIHAADKPEFLCPVPTCKRYIHGFTRKDNLKYHIMQLHIDRNAPCFGAMQKILKSL</sequence>
<dbReference type="PANTHER" id="PTHR46179">
    <property type="entry name" value="ZINC FINGER PROTEIN"/>
    <property type="match status" value="1"/>
</dbReference>
<dbReference type="PROSITE" id="PS00028">
    <property type="entry name" value="ZINC_FINGER_C2H2_1"/>
    <property type="match status" value="2"/>
</dbReference>
<evidence type="ECO:0000256" key="6">
    <source>
        <dbReference type="ARBA" id="ARBA00023163"/>
    </source>
</evidence>
<dbReference type="EMBL" id="JAVHNQ010000002">
    <property type="protein sequence ID" value="KAK6354668.1"/>
    <property type="molecule type" value="Genomic_DNA"/>
</dbReference>
<feature type="region of interest" description="Disordered" evidence="9">
    <location>
        <begin position="198"/>
        <end position="219"/>
    </location>
</feature>
<reference evidence="11 12" key="1">
    <citation type="submission" date="2019-10" db="EMBL/GenBank/DDBJ databases">
        <authorList>
            <person name="Palmer J.M."/>
        </authorList>
    </citation>
    <scope>NUCLEOTIDE SEQUENCE [LARGE SCALE GENOMIC DNA]</scope>
    <source>
        <strain evidence="11 12">TWF696</strain>
    </source>
</reference>
<dbReference type="PROSITE" id="PS50157">
    <property type="entry name" value="ZINC_FINGER_C2H2_2"/>
    <property type="match status" value="2"/>
</dbReference>
<feature type="region of interest" description="Disordered" evidence="9">
    <location>
        <begin position="136"/>
        <end position="155"/>
    </location>
</feature>
<dbReference type="InterPro" id="IPR051061">
    <property type="entry name" value="Zinc_finger_trans_reg"/>
</dbReference>
<evidence type="ECO:0000256" key="8">
    <source>
        <dbReference type="PROSITE-ProRule" id="PRU00042"/>
    </source>
</evidence>
<evidence type="ECO:0000256" key="3">
    <source>
        <dbReference type="ARBA" id="ARBA00022771"/>
    </source>
</evidence>
<comment type="caution">
    <text evidence="11">The sequence shown here is derived from an EMBL/GenBank/DDBJ whole genome shotgun (WGS) entry which is preliminary data.</text>
</comment>
<evidence type="ECO:0000256" key="9">
    <source>
        <dbReference type="SAM" id="MobiDB-lite"/>
    </source>
</evidence>
<organism evidence="11 12">
    <name type="scientific">Orbilia brochopaga</name>
    <dbReference type="NCBI Taxonomy" id="3140254"/>
    <lineage>
        <taxon>Eukaryota</taxon>
        <taxon>Fungi</taxon>
        <taxon>Dikarya</taxon>
        <taxon>Ascomycota</taxon>
        <taxon>Pezizomycotina</taxon>
        <taxon>Orbiliomycetes</taxon>
        <taxon>Orbiliales</taxon>
        <taxon>Orbiliaceae</taxon>
        <taxon>Orbilia</taxon>
    </lineage>
</organism>
<dbReference type="AlphaFoldDB" id="A0AAV9V5X2"/>
<dbReference type="SMART" id="SM00355">
    <property type="entry name" value="ZnF_C2H2"/>
    <property type="match status" value="5"/>
</dbReference>
<keyword evidence="4" id="KW-0862">Zinc</keyword>
<keyword evidence="5" id="KW-0805">Transcription regulation</keyword>
<name>A0AAV9V5X2_9PEZI</name>
<feature type="domain" description="C2H2-type" evidence="10">
    <location>
        <begin position="319"/>
        <end position="347"/>
    </location>
</feature>
<dbReference type="PANTHER" id="PTHR46179:SF13">
    <property type="entry name" value="C2H2-TYPE DOMAIN-CONTAINING PROTEIN"/>
    <property type="match status" value="1"/>
</dbReference>
<evidence type="ECO:0000256" key="5">
    <source>
        <dbReference type="ARBA" id="ARBA00023015"/>
    </source>
</evidence>
<dbReference type="InterPro" id="IPR013087">
    <property type="entry name" value="Znf_C2H2_type"/>
</dbReference>
<gene>
    <name evidence="11" type="ORF">TWF696_003808</name>
</gene>
<dbReference type="Pfam" id="PF00096">
    <property type="entry name" value="zf-C2H2"/>
    <property type="match status" value="1"/>
</dbReference>
<evidence type="ECO:0000259" key="10">
    <source>
        <dbReference type="PROSITE" id="PS50157"/>
    </source>
</evidence>
<protein>
    <recommendedName>
        <fullName evidence="10">C2H2-type domain-containing protein</fullName>
    </recommendedName>
</protein>
<evidence type="ECO:0000313" key="11">
    <source>
        <dbReference type="EMBL" id="KAK6354668.1"/>
    </source>
</evidence>